<keyword evidence="1" id="KW-0732">Signal</keyword>
<reference evidence="4 5" key="1">
    <citation type="journal article" date="2014" name="Int. J. Syst. Evol. Microbiol.">
        <title>Complete genome sequence of Corynebacterium casei LMG S-19264T (=DSM 44701T), isolated from a smear-ripened cheese.</title>
        <authorList>
            <consortium name="US DOE Joint Genome Institute (JGI-PGF)"/>
            <person name="Walter F."/>
            <person name="Albersmeier A."/>
            <person name="Kalinowski J."/>
            <person name="Ruckert C."/>
        </authorList>
    </citation>
    <scope>NUCLEOTIDE SEQUENCE [LARGE SCALE GENOMIC DNA]</scope>
    <source>
        <strain evidence="4 5">CGMCC 1.15286</strain>
    </source>
</reference>
<dbReference type="Proteomes" id="UP000600247">
    <property type="component" value="Unassembled WGS sequence"/>
</dbReference>
<evidence type="ECO:0000313" key="5">
    <source>
        <dbReference type="Proteomes" id="UP000600247"/>
    </source>
</evidence>
<dbReference type="RefSeq" id="WP_188892240.1">
    <property type="nucleotide sequence ID" value="NZ_BMHY01000013.1"/>
</dbReference>
<dbReference type="PROSITE" id="PS51109">
    <property type="entry name" value="G5"/>
    <property type="match status" value="1"/>
</dbReference>
<organism evidence="4 5">
    <name type="scientific">Paenibacillus radicis</name>
    <name type="common">ex Gao et al. 2016</name>
    <dbReference type="NCBI Taxonomy" id="1737354"/>
    <lineage>
        <taxon>Bacteria</taxon>
        <taxon>Bacillati</taxon>
        <taxon>Bacillota</taxon>
        <taxon>Bacilli</taxon>
        <taxon>Bacillales</taxon>
        <taxon>Paenibacillaceae</taxon>
        <taxon>Paenibacillus</taxon>
    </lineage>
</organism>
<accession>A0A917HN53</accession>
<evidence type="ECO:0000259" key="3">
    <source>
        <dbReference type="PROSITE" id="PS51109"/>
    </source>
</evidence>
<dbReference type="AlphaFoldDB" id="A0A917HN53"/>
<proteinExistence type="predicted"/>
<evidence type="ECO:0000256" key="2">
    <source>
        <dbReference type="SAM" id="MobiDB-lite"/>
    </source>
</evidence>
<comment type="caution">
    <text evidence="4">The sequence shown here is derived from an EMBL/GenBank/DDBJ whole genome shotgun (WGS) entry which is preliminary data.</text>
</comment>
<gene>
    <name evidence="4" type="ORF">GCM10010918_48180</name>
</gene>
<feature type="compositionally biased region" description="Low complexity" evidence="2">
    <location>
        <begin position="452"/>
        <end position="462"/>
    </location>
</feature>
<dbReference type="InterPro" id="IPR007391">
    <property type="entry name" value="Vancomycin_resist_VanW"/>
</dbReference>
<dbReference type="Pfam" id="PF04294">
    <property type="entry name" value="VanW"/>
    <property type="match status" value="1"/>
</dbReference>
<dbReference type="InterPro" id="IPR011098">
    <property type="entry name" value="G5_dom"/>
</dbReference>
<dbReference type="PANTHER" id="PTHR35788">
    <property type="entry name" value="EXPORTED PROTEIN-RELATED"/>
    <property type="match status" value="1"/>
</dbReference>
<dbReference type="InterPro" id="IPR052913">
    <property type="entry name" value="Glycopeptide_resist_protein"/>
</dbReference>
<feature type="region of interest" description="Disordered" evidence="2">
    <location>
        <begin position="448"/>
        <end position="475"/>
    </location>
</feature>
<name>A0A917HN53_9BACL</name>
<dbReference type="Pfam" id="PF07501">
    <property type="entry name" value="G5"/>
    <property type="match status" value="1"/>
</dbReference>
<evidence type="ECO:0000256" key="1">
    <source>
        <dbReference type="ARBA" id="ARBA00022729"/>
    </source>
</evidence>
<evidence type="ECO:0000313" key="4">
    <source>
        <dbReference type="EMBL" id="GGG84681.1"/>
    </source>
</evidence>
<sequence>MKKVHMGLIVIISLLLIASVAWGGIWYYAQQDTVPDEVTAGGISIGGMKINEALELLDQYEKTLEQRTVKVEANGETADSKQWTVTQIGYSAEWIDVRNDLDQLRKGTVWERAKYRYHFPKQYELAQTFDRAVFEDLVNKQWGWIDKSESKDATRTITDKDEVTYKPHVDAFRIDVAALVEEVSPWVIVPSEELGKAPEASIHAKLPVGILHPKVTLEQLKDEGIERKIFEYTTDFRTSAAGRAYNVTAAANALNDWHLAPGEIFSYGKVIKLAEEKYGFKEAPVIQNGKLVPGVGGGICQVSSTLYNTIIRTGIEIVERRNHSLPVAYLPKGQDATFATGAIDFRFKNSTGKHLIIRTSVEGQKLTVKLFGTLPEDIRYDIESVTVKELPATVQQITDKSLKAGQRVVVQQGRSGTVVETYRSLIQDGKTVSRERITRDTYRAQPTIVHVGPGSSAPSATPTPKPSEQIVEDGI</sequence>
<feature type="domain" description="G5" evidence="3">
    <location>
        <begin position="376"/>
        <end position="455"/>
    </location>
</feature>
<keyword evidence="5" id="KW-1185">Reference proteome</keyword>
<dbReference type="Gene3D" id="2.20.230.10">
    <property type="entry name" value="Resuscitation-promoting factor rpfb"/>
    <property type="match status" value="1"/>
</dbReference>
<dbReference type="PANTHER" id="PTHR35788:SF1">
    <property type="entry name" value="EXPORTED PROTEIN"/>
    <property type="match status" value="1"/>
</dbReference>
<dbReference type="EMBL" id="BMHY01000013">
    <property type="protein sequence ID" value="GGG84681.1"/>
    <property type="molecule type" value="Genomic_DNA"/>
</dbReference>
<dbReference type="SMART" id="SM01208">
    <property type="entry name" value="G5"/>
    <property type="match status" value="1"/>
</dbReference>
<protein>
    <recommendedName>
        <fullName evidence="3">G5 domain-containing protein</fullName>
    </recommendedName>
</protein>